<dbReference type="InterPro" id="IPR003594">
    <property type="entry name" value="HATPase_dom"/>
</dbReference>
<evidence type="ECO:0000256" key="4">
    <source>
        <dbReference type="ARBA" id="ARBA00022777"/>
    </source>
</evidence>
<keyword evidence="3" id="KW-0808">Transferase</keyword>
<dbReference type="Pfam" id="PF02518">
    <property type="entry name" value="HATPase_c"/>
    <property type="match status" value="1"/>
</dbReference>
<proteinExistence type="predicted"/>
<dbReference type="InterPro" id="IPR005467">
    <property type="entry name" value="His_kinase_dom"/>
</dbReference>
<sequence length="95" mass="11031">MLFKPQAEEKRIKLTYQFSSESINIWGDKDKISEIFNNLIANALKFTDKGLIKITIDEKENELLCSVTDTGIGIDPEDIPKLFSKYHQYEFLIFP</sequence>
<gene>
    <name evidence="6" type="ORF">A2161_14250</name>
</gene>
<dbReference type="GO" id="GO:0000155">
    <property type="term" value="F:phosphorelay sensor kinase activity"/>
    <property type="evidence" value="ECO:0007669"/>
    <property type="project" value="TreeGrafter"/>
</dbReference>
<feature type="domain" description="Histidine kinase" evidence="5">
    <location>
        <begin position="1"/>
        <end position="95"/>
    </location>
</feature>
<dbReference type="EC" id="2.7.13.3" evidence="2"/>
<accession>A0A1F7S1K0</accession>
<keyword evidence="4" id="KW-0418">Kinase</keyword>
<dbReference type="PANTHER" id="PTHR43047">
    <property type="entry name" value="TWO-COMPONENT HISTIDINE PROTEIN KINASE"/>
    <property type="match status" value="1"/>
</dbReference>
<dbReference type="EMBL" id="MGDD01000095">
    <property type="protein sequence ID" value="OGL47168.1"/>
    <property type="molecule type" value="Genomic_DNA"/>
</dbReference>
<evidence type="ECO:0000259" key="5">
    <source>
        <dbReference type="PROSITE" id="PS50109"/>
    </source>
</evidence>
<dbReference type="GO" id="GO:0005886">
    <property type="term" value="C:plasma membrane"/>
    <property type="evidence" value="ECO:0007669"/>
    <property type="project" value="TreeGrafter"/>
</dbReference>
<reference evidence="6 7" key="1">
    <citation type="journal article" date="2016" name="Nat. Commun.">
        <title>Thousands of microbial genomes shed light on interconnected biogeochemical processes in an aquifer system.</title>
        <authorList>
            <person name="Anantharaman K."/>
            <person name="Brown C.T."/>
            <person name="Hug L.A."/>
            <person name="Sharon I."/>
            <person name="Castelle C.J."/>
            <person name="Probst A.J."/>
            <person name="Thomas B.C."/>
            <person name="Singh A."/>
            <person name="Wilkins M.J."/>
            <person name="Karaoz U."/>
            <person name="Brodie E.L."/>
            <person name="Williams K.H."/>
            <person name="Hubbard S.S."/>
            <person name="Banfield J.F."/>
        </authorList>
    </citation>
    <scope>NUCLEOTIDE SEQUENCE [LARGE SCALE GENOMIC DNA]</scope>
</reference>
<dbReference type="AlphaFoldDB" id="A0A1F7S1K0"/>
<organism evidence="6 7">
    <name type="scientific">Candidatus Schekmanbacteria bacterium RBG_13_48_7</name>
    <dbReference type="NCBI Taxonomy" id="1817878"/>
    <lineage>
        <taxon>Bacteria</taxon>
        <taxon>Candidatus Schekmaniibacteriota</taxon>
    </lineage>
</organism>
<evidence type="ECO:0000313" key="6">
    <source>
        <dbReference type="EMBL" id="OGL47168.1"/>
    </source>
</evidence>
<dbReference type="Gene3D" id="3.30.565.10">
    <property type="entry name" value="Histidine kinase-like ATPase, C-terminal domain"/>
    <property type="match status" value="1"/>
</dbReference>
<name>A0A1F7S1K0_9BACT</name>
<comment type="catalytic activity">
    <reaction evidence="1">
        <text>ATP + protein L-histidine = ADP + protein N-phospho-L-histidine.</text>
        <dbReference type="EC" id="2.7.13.3"/>
    </reaction>
</comment>
<dbReference type="SUPFAM" id="SSF55874">
    <property type="entry name" value="ATPase domain of HSP90 chaperone/DNA topoisomerase II/histidine kinase"/>
    <property type="match status" value="1"/>
</dbReference>
<evidence type="ECO:0000256" key="3">
    <source>
        <dbReference type="ARBA" id="ARBA00022679"/>
    </source>
</evidence>
<dbReference type="PANTHER" id="PTHR43047:SF72">
    <property type="entry name" value="OSMOSENSING HISTIDINE PROTEIN KINASE SLN1"/>
    <property type="match status" value="1"/>
</dbReference>
<evidence type="ECO:0000256" key="1">
    <source>
        <dbReference type="ARBA" id="ARBA00000085"/>
    </source>
</evidence>
<evidence type="ECO:0000313" key="7">
    <source>
        <dbReference type="Proteomes" id="UP000179266"/>
    </source>
</evidence>
<protein>
    <recommendedName>
        <fullName evidence="2">histidine kinase</fullName>
        <ecNumber evidence="2">2.7.13.3</ecNumber>
    </recommendedName>
</protein>
<dbReference type="Proteomes" id="UP000179266">
    <property type="component" value="Unassembled WGS sequence"/>
</dbReference>
<dbReference type="GO" id="GO:0009927">
    <property type="term" value="F:histidine phosphotransfer kinase activity"/>
    <property type="evidence" value="ECO:0007669"/>
    <property type="project" value="TreeGrafter"/>
</dbReference>
<dbReference type="PROSITE" id="PS50109">
    <property type="entry name" value="HIS_KIN"/>
    <property type="match status" value="1"/>
</dbReference>
<comment type="caution">
    <text evidence="6">The sequence shown here is derived from an EMBL/GenBank/DDBJ whole genome shotgun (WGS) entry which is preliminary data.</text>
</comment>
<dbReference type="InterPro" id="IPR036890">
    <property type="entry name" value="HATPase_C_sf"/>
</dbReference>
<evidence type="ECO:0000256" key="2">
    <source>
        <dbReference type="ARBA" id="ARBA00012438"/>
    </source>
</evidence>